<dbReference type="GO" id="GO:0008955">
    <property type="term" value="F:peptidoglycan glycosyltransferase activity"/>
    <property type="evidence" value="ECO:0007669"/>
    <property type="project" value="UniProtKB-UniRule"/>
</dbReference>
<dbReference type="RefSeq" id="WP_135072599.1">
    <property type="nucleotide sequence ID" value="NZ_SPSB01000002.1"/>
</dbReference>
<evidence type="ECO:0000256" key="11">
    <source>
        <dbReference type="HAMAP-Rule" id="MF_00766"/>
    </source>
</evidence>
<dbReference type="UniPathway" id="UPA00219"/>
<dbReference type="PANTHER" id="PTHR30400:SF0">
    <property type="entry name" value="BIOSYNTHETIC PEPTIDOGLYCAN TRANSGLYCOSYLASE"/>
    <property type="match status" value="1"/>
</dbReference>
<dbReference type="GO" id="GO:0009252">
    <property type="term" value="P:peptidoglycan biosynthetic process"/>
    <property type="evidence" value="ECO:0007669"/>
    <property type="project" value="UniProtKB-UniRule"/>
</dbReference>
<evidence type="ECO:0000256" key="9">
    <source>
        <dbReference type="ARBA" id="ARBA00023136"/>
    </source>
</evidence>
<dbReference type="InterPro" id="IPR036950">
    <property type="entry name" value="PBP_transglycosylase"/>
</dbReference>
<dbReference type="EC" id="2.4.99.28" evidence="11"/>
<dbReference type="NCBIfam" id="TIGR02070">
    <property type="entry name" value="mono_pep_trsgly"/>
    <property type="match status" value="1"/>
</dbReference>
<dbReference type="EMBL" id="SPSB01000002">
    <property type="protein sequence ID" value="TFV95969.1"/>
    <property type="molecule type" value="Genomic_DNA"/>
</dbReference>
<keyword evidence="10 11" id="KW-0961">Cell wall biogenesis/degradation</keyword>
<dbReference type="SUPFAM" id="SSF53955">
    <property type="entry name" value="Lysozyme-like"/>
    <property type="match status" value="1"/>
</dbReference>
<keyword evidence="8 11" id="KW-1133">Transmembrane helix</keyword>
<proteinExistence type="inferred from homology"/>
<evidence type="ECO:0000256" key="3">
    <source>
        <dbReference type="ARBA" id="ARBA00022676"/>
    </source>
</evidence>
<evidence type="ECO:0000256" key="8">
    <source>
        <dbReference type="ARBA" id="ARBA00022989"/>
    </source>
</evidence>
<comment type="caution">
    <text evidence="13">The sequence shown here is derived from an EMBL/GenBank/DDBJ whole genome shotgun (WGS) entry which is preliminary data.</text>
</comment>
<dbReference type="Gene3D" id="1.10.3810.10">
    <property type="entry name" value="Biosynthetic peptidoglycan transglycosylase-like"/>
    <property type="match status" value="1"/>
</dbReference>
<comment type="function">
    <text evidence="11">Peptidoglycan polymerase that catalyzes glycan chain elongation from lipid-linked precursors.</text>
</comment>
<reference evidence="13 14" key="1">
    <citation type="submission" date="2019-03" db="EMBL/GenBank/DDBJ databases">
        <title>Algoriphagus sp. nov, a new strain isolated from root system soil of mangrove plant Kandelia.</title>
        <authorList>
            <person name="Yin Q."/>
            <person name="Wang K."/>
            <person name="Song Z."/>
        </authorList>
    </citation>
    <scope>NUCLEOTIDE SEQUENCE [LARGE SCALE GENOMIC DNA]</scope>
    <source>
        <strain evidence="13 14">XY-J91</strain>
    </source>
</reference>
<keyword evidence="3 11" id="KW-0328">Glycosyltransferase</keyword>
<keyword evidence="1 11" id="KW-1003">Cell membrane</keyword>
<evidence type="ECO:0000259" key="12">
    <source>
        <dbReference type="Pfam" id="PF00912"/>
    </source>
</evidence>
<keyword evidence="2" id="KW-0997">Cell inner membrane</keyword>
<dbReference type="GO" id="GO:0071555">
    <property type="term" value="P:cell wall organization"/>
    <property type="evidence" value="ECO:0007669"/>
    <property type="project" value="UniProtKB-KW"/>
</dbReference>
<name>A0A4Y9QTZ6_9BACT</name>
<evidence type="ECO:0000313" key="13">
    <source>
        <dbReference type="EMBL" id="TFV95969.1"/>
    </source>
</evidence>
<protein>
    <recommendedName>
        <fullName evidence="11">Biosynthetic peptidoglycan transglycosylase</fullName>
        <ecNumber evidence="11">2.4.99.28</ecNumber>
    </recommendedName>
    <alternativeName>
        <fullName evidence="11">Glycan polymerase</fullName>
    </alternativeName>
    <alternativeName>
        <fullName evidence="11">Peptidoglycan glycosyltransferase MtgA</fullName>
        <shortName evidence="11">PGT</shortName>
    </alternativeName>
</protein>
<organism evidence="13 14">
    <name type="scientific">Algoriphagus kandeliae</name>
    <dbReference type="NCBI Taxonomy" id="2562278"/>
    <lineage>
        <taxon>Bacteria</taxon>
        <taxon>Pseudomonadati</taxon>
        <taxon>Bacteroidota</taxon>
        <taxon>Cytophagia</taxon>
        <taxon>Cytophagales</taxon>
        <taxon>Cyclobacteriaceae</taxon>
        <taxon>Algoriphagus</taxon>
    </lineage>
</organism>
<dbReference type="GO" id="GO:0009274">
    <property type="term" value="C:peptidoglycan-based cell wall"/>
    <property type="evidence" value="ECO:0007669"/>
    <property type="project" value="InterPro"/>
</dbReference>
<feature type="transmembrane region" description="Helical" evidence="11">
    <location>
        <begin position="12"/>
        <end position="33"/>
    </location>
</feature>
<dbReference type="HAMAP" id="MF_00766">
    <property type="entry name" value="PGT_MtgA"/>
    <property type="match status" value="1"/>
</dbReference>
<dbReference type="InterPro" id="IPR011812">
    <property type="entry name" value="Pep_trsgly"/>
</dbReference>
<keyword evidence="5 11" id="KW-0812">Transmembrane</keyword>
<sequence length="232" mass="26793">MKKLLKWLGRFLIKLFLGFLILSLASVIFYKYVPVAITPLMVIRWVENLQDGESNLPFEKDWVSEEEIAQVAFQAVYASEDQNFLNHSGFDWEAMKTAWEENQKGRRVRGASTISQQTAKNVFLWPGRNYVRKGLEAYFTLLIELIWGKERIMEVYLNVIEMGPGIYGIEAASQKYFGKSAARLSKSEAALIAACLPNPRRWSPKNPTNYIRQRQSWIMRQMGNLESLPFGK</sequence>
<gene>
    <name evidence="11 13" type="primary">mtgA</name>
    <name evidence="13" type="ORF">E4S40_07015</name>
</gene>
<evidence type="ECO:0000256" key="10">
    <source>
        <dbReference type="ARBA" id="ARBA00023316"/>
    </source>
</evidence>
<evidence type="ECO:0000256" key="4">
    <source>
        <dbReference type="ARBA" id="ARBA00022679"/>
    </source>
</evidence>
<accession>A0A4Y9QTZ6</accession>
<keyword evidence="7 11" id="KW-0573">Peptidoglycan synthesis</keyword>
<evidence type="ECO:0000256" key="7">
    <source>
        <dbReference type="ARBA" id="ARBA00022984"/>
    </source>
</evidence>
<dbReference type="GO" id="GO:0008360">
    <property type="term" value="P:regulation of cell shape"/>
    <property type="evidence" value="ECO:0007669"/>
    <property type="project" value="UniProtKB-KW"/>
</dbReference>
<evidence type="ECO:0000256" key="1">
    <source>
        <dbReference type="ARBA" id="ARBA00022475"/>
    </source>
</evidence>
<comment type="similarity">
    <text evidence="11">Belongs to the glycosyltransferase 51 family.</text>
</comment>
<evidence type="ECO:0000313" key="14">
    <source>
        <dbReference type="Proteomes" id="UP000297647"/>
    </source>
</evidence>
<evidence type="ECO:0000256" key="5">
    <source>
        <dbReference type="ARBA" id="ARBA00022692"/>
    </source>
</evidence>
<comment type="subcellular location">
    <subcellularLocation>
        <location evidence="11">Cell membrane</location>
        <topology evidence="11">Single-pass membrane protein</topology>
    </subcellularLocation>
</comment>
<keyword evidence="9 11" id="KW-0472">Membrane</keyword>
<comment type="pathway">
    <text evidence="11">Cell wall biogenesis; peptidoglycan biosynthesis.</text>
</comment>
<dbReference type="OrthoDB" id="9766909at2"/>
<keyword evidence="4 11" id="KW-0808">Transferase</keyword>
<dbReference type="GO" id="GO:0016763">
    <property type="term" value="F:pentosyltransferase activity"/>
    <property type="evidence" value="ECO:0007669"/>
    <property type="project" value="InterPro"/>
</dbReference>
<dbReference type="Proteomes" id="UP000297647">
    <property type="component" value="Unassembled WGS sequence"/>
</dbReference>
<evidence type="ECO:0000256" key="2">
    <source>
        <dbReference type="ARBA" id="ARBA00022519"/>
    </source>
</evidence>
<dbReference type="InterPro" id="IPR001264">
    <property type="entry name" value="Glyco_trans_51"/>
</dbReference>
<evidence type="ECO:0000256" key="6">
    <source>
        <dbReference type="ARBA" id="ARBA00022960"/>
    </source>
</evidence>
<keyword evidence="6 11" id="KW-0133">Cell shape</keyword>
<dbReference type="AlphaFoldDB" id="A0A4Y9QTZ6"/>
<feature type="domain" description="Glycosyl transferase family 51" evidence="12">
    <location>
        <begin position="59"/>
        <end position="222"/>
    </location>
</feature>
<dbReference type="GO" id="GO:0005886">
    <property type="term" value="C:plasma membrane"/>
    <property type="evidence" value="ECO:0007669"/>
    <property type="project" value="UniProtKB-SubCell"/>
</dbReference>
<dbReference type="InterPro" id="IPR023346">
    <property type="entry name" value="Lysozyme-like_dom_sf"/>
</dbReference>
<keyword evidence="14" id="KW-1185">Reference proteome</keyword>
<dbReference type="PANTHER" id="PTHR30400">
    <property type="entry name" value="MONOFUNCTIONAL BIOSYNTHETIC PEPTIDOGLYCAN TRANSGLYCOSYLASE"/>
    <property type="match status" value="1"/>
</dbReference>
<dbReference type="Pfam" id="PF00912">
    <property type="entry name" value="Transgly"/>
    <property type="match status" value="1"/>
</dbReference>
<comment type="catalytic activity">
    <reaction evidence="11">
        <text>[GlcNAc-(1-&gt;4)-Mur2Ac(oyl-L-Ala-gamma-D-Glu-L-Lys-D-Ala-D-Ala)](n)-di-trans,octa-cis-undecaprenyl diphosphate + beta-D-GlcNAc-(1-&gt;4)-Mur2Ac(oyl-L-Ala-gamma-D-Glu-L-Lys-D-Ala-D-Ala)-di-trans,octa-cis-undecaprenyl diphosphate = [GlcNAc-(1-&gt;4)-Mur2Ac(oyl-L-Ala-gamma-D-Glu-L-Lys-D-Ala-D-Ala)](n+1)-di-trans,octa-cis-undecaprenyl diphosphate + di-trans,octa-cis-undecaprenyl diphosphate + H(+)</text>
        <dbReference type="Rhea" id="RHEA:23708"/>
        <dbReference type="Rhea" id="RHEA-COMP:9602"/>
        <dbReference type="Rhea" id="RHEA-COMP:9603"/>
        <dbReference type="ChEBI" id="CHEBI:15378"/>
        <dbReference type="ChEBI" id="CHEBI:58405"/>
        <dbReference type="ChEBI" id="CHEBI:60033"/>
        <dbReference type="ChEBI" id="CHEBI:78435"/>
        <dbReference type="EC" id="2.4.99.28"/>
    </reaction>
</comment>